<evidence type="ECO:0000256" key="1">
    <source>
        <dbReference type="ARBA" id="ARBA00001968"/>
    </source>
</evidence>
<organism evidence="9 10">
    <name type="scientific">Dioscorea cayennensis subsp. rotundata</name>
    <name type="common">White Guinea yam</name>
    <name type="synonym">Dioscorea rotundata</name>
    <dbReference type="NCBI Taxonomy" id="55577"/>
    <lineage>
        <taxon>Eukaryota</taxon>
        <taxon>Viridiplantae</taxon>
        <taxon>Streptophyta</taxon>
        <taxon>Embryophyta</taxon>
        <taxon>Tracheophyta</taxon>
        <taxon>Spermatophyta</taxon>
        <taxon>Magnoliopsida</taxon>
        <taxon>Liliopsida</taxon>
        <taxon>Dioscoreales</taxon>
        <taxon>Dioscoreaceae</taxon>
        <taxon>Dioscorea</taxon>
    </lineage>
</organism>
<evidence type="ECO:0000256" key="2">
    <source>
        <dbReference type="ARBA" id="ARBA00004123"/>
    </source>
</evidence>
<evidence type="ECO:0000256" key="7">
    <source>
        <dbReference type="ARBA" id="ARBA00023242"/>
    </source>
</evidence>
<keyword evidence="7" id="KW-0539">Nucleus</keyword>
<feature type="domain" description="DDE Tnp4" evidence="8">
    <location>
        <begin position="59"/>
        <end position="221"/>
    </location>
</feature>
<dbReference type="RefSeq" id="XP_039133188.1">
    <property type="nucleotide sequence ID" value="XM_039277254.1"/>
</dbReference>
<comment type="similarity">
    <text evidence="3">Belongs to the HARBI1 family.</text>
</comment>
<evidence type="ECO:0000256" key="3">
    <source>
        <dbReference type="ARBA" id="ARBA00006958"/>
    </source>
</evidence>
<keyword evidence="6" id="KW-0378">Hydrolase</keyword>
<evidence type="ECO:0000259" key="8">
    <source>
        <dbReference type="Pfam" id="PF13359"/>
    </source>
</evidence>
<evidence type="ECO:0000256" key="5">
    <source>
        <dbReference type="ARBA" id="ARBA00022723"/>
    </source>
</evidence>
<evidence type="ECO:0000313" key="10">
    <source>
        <dbReference type="RefSeq" id="XP_039133188.1"/>
    </source>
</evidence>
<dbReference type="InterPro" id="IPR027806">
    <property type="entry name" value="HARBI1_dom"/>
</dbReference>
<reference evidence="10" key="1">
    <citation type="submission" date="2025-08" db="UniProtKB">
        <authorList>
            <consortium name="RefSeq"/>
        </authorList>
    </citation>
    <scope>IDENTIFICATION</scope>
</reference>
<dbReference type="GO" id="GO:0046872">
    <property type="term" value="F:metal ion binding"/>
    <property type="evidence" value="ECO:0007669"/>
    <property type="project" value="UniProtKB-KW"/>
</dbReference>
<evidence type="ECO:0000256" key="6">
    <source>
        <dbReference type="ARBA" id="ARBA00022801"/>
    </source>
</evidence>
<dbReference type="Pfam" id="PF13359">
    <property type="entry name" value="DDE_Tnp_4"/>
    <property type="match status" value="1"/>
</dbReference>
<dbReference type="PANTHER" id="PTHR22930">
    <property type="match status" value="1"/>
</dbReference>
<evidence type="ECO:0000313" key="9">
    <source>
        <dbReference type="Proteomes" id="UP001515500"/>
    </source>
</evidence>
<evidence type="ECO:0000256" key="4">
    <source>
        <dbReference type="ARBA" id="ARBA00022722"/>
    </source>
</evidence>
<keyword evidence="9" id="KW-1185">Reference proteome</keyword>
<dbReference type="GO" id="GO:0016787">
    <property type="term" value="F:hydrolase activity"/>
    <property type="evidence" value="ECO:0007669"/>
    <property type="project" value="UniProtKB-KW"/>
</dbReference>
<dbReference type="InterPro" id="IPR045249">
    <property type="entry name" value="HARBI1-like"/>
</dbReference>
<dbReference type="GO" id="GO:0004518">
    <property type="term" value="F:nuclease activity"/>
    <property type="evidence" value="ECO:0007669"/>
    <property type="project" value="UniProtKB-KW"/>
</dbReference>
<proteinExistence type="inferred from homology"/>
<dbReference type="PANTHER" id="PTHR22930:SF259">
    <property type="entry name" value="OS08G0106900 PROTEIN"/>
    <property type="match status" value="1"/>
</dbReference>
<gene>
    <name evidence="10" type="primary">LOC120270230</name>
</gene>
<dbReference type="GO" id="GO:0005634">
    <property type="term" value="C:nucleus"/>
    <property type="evidence" value="ECO:0007669"/>
    <property type="project" value="UniProtKB-SubCell"/>
</dbReference>
<dbReference type="AlphaFoldDB" id="A0AB40C471"/>
<sequence>MSLILFGRNDAEVDYISFMLMAFVEYSPRDVPKILGKEEVVVIAIGDEQGYGFDCIGALDGTHIHAFVPASEVAAFRGRKPYPTQNVLADVDFNLRFTYVLAGWEGSAHDALVLCDALERPNGLSVPEGIDLKYYLVDAGYAMRPGFISPYRGVRYHLKEFDSRTPTNHKELFNLCHSSARTTIERAFGSLKGRFKGLSSRPFFPFKTQAELVLAAYILHNYIISGGEDILIPSEEEWIPQQPQSERNIREQREEAQELVAPQERIACDMWSNN</sequence>
<accession>A0AB40C471</accession>
<protein>
    <submittedName>
        <fullName evidence="10">Uncharacterized protein LOC120270230</fullName>
    </submittedName>
</protein>
<comment type="subcellular location">
    <subcellularLocation>
        <location evidence="2">Nucleus</location>
    </subcellularLocation>
</comment>
<dbReference type="GeneID" id="120270230"/>
<comment type="cofactor">
    <cofactor evidence="1">
        <name>a divalent metal cation</name>
        <dbReference type="ChEBI" id="CHEBI:60240"/>
    </cofactor>
</comment>
<keyword evidence="5" id="KW-0479">Metal-binding</keyword>
<keyword evidence="4" id="KW-0540">Nuclease</keyword>
<dbReference type="Proteomes" id="UP001515500">
    <property type="component" value="Chromosome 10"/>
</dbReference>
<name>A0AB40C471_DIOCR</name>